<comment type="similarity">
    <text evidence="2">Belongs to the membrane fusion protein (MFP) (TC 8.A.1) family.</text>
</comment>
<evidence type="ECO:0000256" key="3">
    <source>
        <dbReference type="SAM" id="MobiDB-lite"/>
    </source>
</evidence>
<dbReference type="Pfam" id="PF25944">
    <property type="entry name" value="Beta-barrel_RND"/>
    <property type="match status" value="1"/>
</dbReference>
<dbReference type="SUPFAM" id="SSF111369">
    <property type="entry name" value="HlyD-like secretion proteins"/>
    <property type="match status" value="1"/>
</dbReference>
<dbReference type="Pfam" id="PF25967">
    <property type="entry name" value="RND-MFP_C"/>
    <property type="match status" value="1"/>
</dbReference>
<proteinExistence type="inferred from homology"/>
<protein>
    <recommendedName>
        <fullName evidence="8">RND efflux pump membrane fusion protein barrel-sandwich domain-containing protein</fullName>
    </recommendedName>
</protein>
<dbReference type="InterPro" id="IPR058627">
    <property type="entry name" value="MdtA-like_C"/>
</dbReference>
<dbReference type="AlphaFoldDB" id="A0A512C174"/>
<sequence>MRGSDPTGDGLVTITQMSRLQVSFSLPERDLPLLRATLSHPEDKRRVRVVTGPDDQTSAEAELTFIDSSVDASTGTILAKAALKTNDEVWPGQYVRVELTLGKHPEAAAVPLVALQTGHSGSHVFVVRPGDIVEMRQVEPLTTNQDEAIITEGLTPGERVVIEGHARLRHGSLIVESALAPAPQAQGSRTADAGPVRQ</sequence>
<dbReference type="GO" id="GO:1990281">
    <property type="term" value="C:efflux pump complex"/>
    <property type="evidence" value="ECO:0007669"/>
    <property type="project" value="TreeGrafter"/>
</dbReference>
<keyword evidence="7" id="KW-1185">Reference proteome</keyword>
<dbReference type="EMBL" id="BJYU01000139">
    <property type="protein sequence ID" value="GEO17964.1"/>
    <property type="molecule type" value="Genomic_DNA"/>
</dbReference>
<feature type="region of interest" description="Disordered" evidence="3">
    <location>
        <begin position="179"/>
        <end position="198"/>
    </location>
</feature>
<dbReference type="InterPro" id="IPR006143">
    <property type="entry name" value="RND_pump_MFP"/>
</dbReference>
<evidence type="ECO:0000259" key="5">
    <source>
        <dbReference type="Pfam" id="PF25967"/>
    </source>
</evidence>
<name>A0A512C174_9HYPH</name>
<accession>A0A512C174</accession>
<dbReference type="PANTHER" id="PTHR30469">
    <property type="entry name" value="MULTIDRUG RESISTANCE PROTEIN MDTA"/>
    <property type="match status" value="1"/>
</dbReference>
<comment type="caution">
    <text evidence="6">The sequence shown here is derived from an EMBL/GenBank/DDBJ whole genome shotgun (WGS) entry which is preliminary data.</text>
</comment>
<feature type="domain" description="Multidrug resistance protein MdtA-like C-terminal permuted SH3" evidence="5">
    <location>
        <begin position="108"/>
        <end position="165"/>
    </location>
</feature>
<evidence type="ECO:0000313" key="7">
    <source>
        <dbReference type="Proteomes" id="UP000321085"/>
    </source>
</evidence>
<feature type="domain" description="Multidrug resistance protein MdtA-like beta-barrel" evidence="4">
    <location>
        <begin position="21"/>
        <end position="102"/>
    </location>
</feature>
<dbReference type="NCBIfam" id="TIGR01730">
    <property type="entry name" value="RND_mfp"/>
    <property type="match status" value="1"/>
</dbReference>
<evidence type="ECO:0000256" key="2">
    <source>
        <dbReference type="ARBA" id="ARBA00009477"/>
    </source>
</evidence>
<organism evidence="6 7">
    <name type="scientific">Microvirga aerophila</name>
    <dbReference type="NCBI Taxonomy" id="670291"/>
    <lineage>
        <taxon>Bacteria</taxon>
        <taxon>Pseudomonadati</taxon>
        <taxon>Pseudomonadota</taxon>
        <taxon>Alphaproteobacteria</taxon>
        <taxon>Hyphomicrobiales</taxon>
        <taxon>Methylobacteriaceae</taxon>
        <taxon>Microvirga</taxon>
    </lineage>
</organism>
<evidence type="ECO:0000313" key="6">
    <source>
        <dbReference type="EMBL" id="GEO17964.1"/>
    </source>
</evidence>
<reference evidence="6 7" key="1">
    <citation type="submission" date="2019-07" db="EMBL/GenBank/DDBJ databases">
        <title>Whole genome shotgun sequence of Microvirga aerophila NBRC 106136.</title>
        <authorList>
            <person name="Hosoyama A."/>
            <person name="Uohara A."/>
            <person name="Ohji S."/>
            <person name="Ichikawa N."/>
        </authorList>
    </citation>
    <scope>NUCLEOTIDE SEQUENCE [LARGE SCALE GENOMIC DNA]</scope>
    <source>
        <strain evidence="6 7">NBRC 106136</strain>
    </source>
</reference>
<dbReference type="Gene3D" id="2.40.420.20">
    <property type="match status" value="1"/>
</dbReference>
<dbReference type="InterPro" id="IPR058626">
    <property type="entry name" value="MdtA-like_b-barrel"/>
</dbReference>
<comment type="subcellular location">
    <subcellularLocation>
        <location evidence="1">Cell membrane</location>
    </subcellularLocation>
</comment>
<gene>
    <name evidence="6" type="ORF">MAE02_56600</name>
</gene>
<evidence type="ECO:0000256" key="1">
    <source>
        <dbReference type="ARBA" id="ARBA00004236"/>
    </source>
</evidence>
<dbReference type="PANTHER" id="PTHR30469:SF36">
    <property type="entry name" value="BLL3903 PROTEIN"/>
    <property type="match status" value="1"/>
</dbReference>
<dbReference type="Proteomes" id="UP000321085">
    <property type="component" value="Unassembled WGS sequence"/>
</dbReference>
<dbReference type="Gene3D" id="2.40.30.170">
    <property type="match status" value="1"/>
</dbReference>
<evidence type="ECO:0008006" key="8">
    <source>
        <dbReference type="Google" id="ProtNLM"/>
    </source>
</evidence>
<evidence type="ECO:0000259" key="4">
    <source>
        <dbReference type="Pfam" id="PF25944"/>
    </source>
</evidence>
<dbReference type="GO" id="GO:0015562">
    <property type="term" value="F:efflux transmembrane transporter activity"/>
    <property type="evidence" value="ECO:0007669"/>
    <property type="project" value="TreeGrafter"/>
</dbReference>